<keyword evidence="2 7" id="KW-0689">Ribosomal protein</keyword>
<protein>
    <recommendedName>
        <fullName evidence="4">Large ribosomal subunit protein bL27</fullName>
    </recommendedName>
    <alternativeName>
        <fullName evidence="5">50S ribosomal protein L27</fullName>
    </alternativeName>
</protein>
<reference evidence="7 8" key="1">
    <citation type="journal article" date="2016" name="Nat. Commun.">
        <title>Thousands of microbial genomes shed light on interconnected biogeochemical processes in an aquifer system.</title>
        <authorList>
            <person name="Anantharaman K."/>
            <person name="Brown C.T."/>
            <person name="Hug L.A."/>
            <person name="Sharon I."/>
            <person name="Castelle C.J."/>
            <person name="Probst A.J."/>
            <person name="Thomas B.C."/>
            <person name="Singh A."/>
            <person name="Wilkins M.J."/>
            <person name="Karaoz U."/>
            <person name="Brodie E.L."/>
            <person name="Williams K.H."/>
            <person name="Hubbard S.S."/>
            <person name="Banfield J.F."/>
        </authorList>
    </citation>
    <scope>NUCLEOTIDE SEQUENCE [LARGE SCALE GENOMIC DNA]</scope>
</reference>
<dbReference type="GO" id="GO:0006412">
    <property type="term" value="P:translation"/>
    <property type="evidence" value="ECO:0007669"/>
    <property type="project" value="InterPro"/>
</dbReference>
<evidence type="ECO:0000256" key="3">
    <source>
        <dbReference type="ARBA" id="ARBA00023274"/>
    </source>
</evidence>
<dbReference type="GO" id="GO:0022625">
    <property type="term" value="C:cytosolic large ribosomal subunit"/>
    <property type="evidence" value="ECO:0007669"/>
    <property type="project" value="TreeGrafter"/>
</dbReference>
<evidence type="ECO:0000313" key="8">
    <source>
        <dbReference type="Proteomes" id="UP000178254"/>
    </source>
</evidence>
<evidence type="ECO:0000256" key="5">
    <source>
        <dbReference type="ARBA" id="ARBA00035477"/>
    </source>
</evidence>
<dbReference type="NCBIfam" id="TIGR00062">
    <property type="entry name" value="L27"/>
    <property type="match status" value="1"/>
</dbReference>
<dbReference type="PRINTS" id="PR00063">
    <property type="entry name" value="RIBOSOMALL27"/>
</dbReference>
<proteinExistence type="inferred from homology"/>
<dbReference type="EMBL" id="MFRE01000005">
    <property type="protein sequence ID" value="OGH94975.1"/>
    <property type="molecule type" value="Genomic_DNA"/>
</dbReference>
<dbReference type="Gene3D" id="2.40.50.100">
    <property type="match status" value="1"/>
</dbReference>
<dbReference type="GO" id="GO:0003735">
    <property type="term" value="F:structural constituent of ribosome"/>
    <property type="evidence" value="ECO:0007669"/>
    <property type="project" value="InterPro"/>
</dbReference>
<dbReference type="InterPro" id="IPR001684">
    <property type="entry name" value="Ribosomal_bL27"/>
</dbReference>
<dbReference type="Proteomes" id="UP000178254">
    <property type="component" value="Unassembled WGS sequence"/>
</dbReference>
<keyword evidence="3" id="KW-0687">Ribonucleoprotein</keyword>
<dbReference type="Pfam" id="PF01016">
    <property type="entry name" value="Ribosomal_L27"/>
    <property type="match status" value="1"/>
</dbReference>
<dbReference type="STRING" id="1798709.A2538_04780"/>
<evidence type="ECO:0000256" key="2">
    <source>
        <dbReference type="ARBA" id="ARBA00022980"/>
    </source>
</evidence>
<feature type="region of interest" description="Disordered" evidence="6">
    <location>
        <begin position="1"/>
        <end position="26"/>
    </location>
</feature>
<comment type="caution">
    <text evidence="7">The sequence shown here is derived from an EMBL/GenBank/DDBJ whole genome shotgun (WGS) entry which is preliminary data.</text>
</comment>
<accession>A0A1F6PFM7</accession>
<sequence>MSHKKAGGSTRLGRDSQGQRLGAKVHDGQVIKTGMTIVRQRGTKVRAGKNAKRANDDTIFAMANGKVKFTKSKRTRFDGQLKTVTYAHVITE</sequence>
<comment type="similarity">
    <text evidence="1">Belongs to the bacterial ribosomal protein bL27 family.</text>
</comment>
<dbReference type="PANTHER" id="PTHR15893:SF0">
    <property type="entry name" value="LARGE RIBOSOMAL SUBUNIT PROTEIN BL27M"/>
    <property type="match status" value="1"/>
</dbReference>
<organism evidence="7 8">
    <name type="scientific">Candidatus Magasanikbacteria bacterium RIFOXYD2_FULL_41_14</name>
    <dbReference type="NCBI Taxonomy" id="1798709"/>
    <lineage>
        <taxon>Bacteria</taxon>
        <taxon>Candidatus Magasanikiibacteriota</taxon>
    </lineage>
</organism>
<evidence type="ECO:0000313" key="7">
    <source>
        <dbReference type="EMBL" id="OGH94975.1"/>
    </source>
</evidence>
<evidence type="ECO:0000256" key="6">
    <source>
        <dbReference type="SAM" id="MobiDB-lite"/>
    </source>
</evidence>
<gene>
    <name evidence="7" type="ORF">A2538_04780</name>
</gene>
<name>A0A1F6PFM7_9BACT</name>
<evidence type="ECO:0000256" key="4">
    <source>
        <dbReference type="ARBA" id="ARBA00035175"/>
    </source>
</evidence>
<dbReference type="SUPFAM" id="SSF110324">
    <property type="entry name" value="Ribosomal L27 protein-like"/>
    <property type="match status" value="1"/>
</dbReference>
<dbReference type="PANTHER" id="PTHR15893">
    <property type="entry name" value="RIBOSOMAL PROTEIN L27"/>
    <property type="match status" value="1"/>
</dbReference>
<evidence type="ECO:0000256" key="1">
    <source>
        <dbReference type="ARBA" id="ARBA00010797"/>
    </source>
</evidence>
<dbReference type="AlphaFoldDB" id="A0A1F6PFM7"/>